<gene>
    <name evidence="1" type="ORF">SDC9_100706</name>
</gene>
<sequence length="113" mass="13483">MHTHINALGRLQVFGRQHFAGNGKRIEMVSGRERDGKIFKRIPFVIVHNGVGKIDGIGGVWQKLIVEFHNCFLPYRFYHRHIYLRWCDNHFFGRFFNFYILVKFNLNNSPVYI</sequence>
<name>A0A645AWK8_9ZZZZ</name>
<evidence type="ECO:0000313" key="1">
    <source>
        <dbReference type="EMBL" id="MPM53934.1"/>
    </source>
</evidence>
<reference evidence="1" key="1">
    <citation type="submission" date="2019-08" db="EMBL/GenBank/DDBJ databases">
        <authorList>
            <person name="Kucharzyk K."/>
            <person name="Murdoch R.W."/>
            <person name="Higgins S."/>
            <person name="Loffler F."/>
        </authorList>
    </citation>
    <scope>NUCLEOTIDE SEQUENCE</scope>
</reference>
<protein>
    <submittedName>
        <fullName evidence="1">Uncharacterized protein</fullName>
    </submittedName>
</protein>
<dbReference type="EMBL" id="VSSQ01014568">
    <property type="protein sequence ID" value="MPM53934.1"/>
    <property type="molecule type" value="Genomic_DNA"/>
</dbReference>
<accession>A0A645AWK8</accession>
<comment type="caution">
    <text evidence="1">The sequence shown here is derived from an EMBL/GenBank/DDBJ whole genome shotgun (WGS) entry which is preliminary data.</text>
</comment>
<proteinExistence type="predicted"/>
<organism evidence="1">
    <name type="scientific">bioreactor metagenome</name>
    <dbReference type="NCBI Taxonomy" id="1076179"/>
    <lineage>
        <taxon>unclassified sequences</taxon>
        <taxon>metagenomes</taxon>
        <taxon>ecological metagenomes</taxon>
    </lineage>
</organism>
<dbReference type="AlphaFoldDB" id="A0A645AWK8"/>